<dbReference type="AlphaFoldDB" id="A0A8H5CQV0"/>
<gene>
    <name evidence="1" type="ORF">D9758_011508</name>
</gene>
<keyword evidence="2" id="KW-1185">Reference proteome</keyword>
<dbReference type="InterPro" id="IPR032675">
    <property type="entry name" value="LRR_dom_sf"/>
</dbReference>
<evidence type="ECO:0000313" key="2">
    <source>
        <dbReference type="Proteomes" id="UP000559256"/>
    </source>
</evidence>
<sequence>MSALTNSGPNESLFQPLFNTNYSASDVLEIEEIRTIIHAHEQELALVDDEITRQESILNELKCRRDLLSRSINNHRILLSPIRRLFPELLAEIFIHCLPSNHLPTRSSAEAPLLLLRICKRWRDIALKTPRLWCGIHIHVPNHPLSNPIMTRRVEGIKQWLERSGSELPISISIYCPRRLRHFVNLSEEAITGRNMPPGIATFVHDLADTYSRRWKSLEVMLPLDAMSIITSLRTRDIPILQHLSVAHSSFHSFDTNTLFNFIARIPSLHTLRLNHDFVLEKLPDFVKSLSSTNTLSSLTELSLKPTLPACMPTNKALDILTQTPNLRSCTMHLLVPSSMLLLETRSYHVVLPHLHTLDLFLGHDFHEAMSGSLLLPIFRQLSLPSLESLYLHAPNIIVKETYIPFLDFLTDRMKHLLLEIQMTAKAWIECLRRVPNLVSLEGKCCESDYVPMKVHTNKWEGVLRLLGLWGETVVGDGCCEIETALGGRGDGDGDGQGKAKLNSIAAQFIAYEKLTEEDWDLISQLREGGTDVYLRLPPNPQPIDSPWYRIPKTSLLDGREIMWDWQDEHSLDYEGWTCVYSTGKELVTRVGT</sequence>
<evidence type="ECO:0000313" key="1">
    <source>
        <dbReference type="EMBL" id="KAF5346307.1"/>
    </source>
</evidence>
<dbReference type="OrthoDB" id="3365698at2759"/>
<comment type="caution">
    <text evidence="1">The sequence shown here is derived from an EMBL/GenBank/DDBJ whole genome shotgun (WGS) entry which is preliminary data.</text>
</comment>
<reference evidence="1 2" key="1">
    <citation type="journal article" date="2020" name="ISME J.">
        <title>Uncovering the hidden diversity of litter-decomposition mechanisms in mushroom-forming fungi.</title>
        <authorList>
            <person name="Floudas D."/>
            <person name="Bentzer J."/>
            <person name="Ahren D."/>
            <person name="Johansson T."/>
            <person name="Persson P."/>
            <person name="Tunlid A."/>
        </authorList>
    </citation>
    <scope>NUCLEOTIDE SEQUENCE [LARGE SCALE GENOMIC DNA]</scope>
    <source>
        <strain evidence="1 2">CBS 291.85</strain>
    </source>
</reference>
<dbReference type="Gene3D" id="3.80.10.10">
    <property type="entry name" value="Ribonuclease Inhibitor"/>
    <property type="match status" value="1"/>
</dbReference>
<dbReference type="Proteomes" id="UP000559256">
    <property type="component" value="Unassembled WGS sequence"/>
</dbReference>
<name>A0A8H5CQV0_9AGAR</name>
<proteinExistence type="predicted"/>
<dbReference type="EMBL" id="JAACJM010000103">
    <property type="protein sequence ID" value="KAF5346307.1"/>
    <property type="molecule type" value="Genomic_DNA"/>
</dbReference>
<evidence type="ECO:0008006" key="3">
    <source>
        <dbReference type="Google" id="ProtNLM"/>
    </source>
</evidence>
<accession>A0A8H5CQV0</accession>
<protein>
    <recommendedName>
        <fullName evidence="3">F-box domain-containing protein</fullName>
    </recommendedName>
</protein>
<dbReference type="SUPFAM" id="SSF52047">
    <property type="entry name" value="RNI-like"/>
    <property type="match status" value="1"/>
</dbReference>
<organism evidence="1 2">
    <name type="scientific">Tetrapyrgos nigripes</name>
    <dbReference type="NCBI Taxonomy" id="182062"/>
    <lineage>
        <taxon>Eukaryota</taxon>
        <taxon>Fungi</taxon>
        <taxon>Dikarya</taxon>
        <taxon>Basidiomycota</taxon>
        <taxon>Agaricomycotina</taxon>
        <taxon>Agaricomycetes</taxon>
        <taxon>Agaricomycetidae</taxon>
        <taxon>Agaricales</taxon>
        <taxon>Marasmiineae</taxon>
        <taxon>Marasmiaceae</taxon>
        <taxon>Tetrapyrgos</taxon>
    </lineage>
</organism>